<dbReference type="EMBL" id="QGMK01001535">
    <property type="protein sequence ID" value="TVY67492.1"/>
    <property type="molecule type" value="Genomic_DNA"/>
</dbReference>
<dbReference type="OrthoDB" id="4768569at2759"/>
<evidence type="ECO:0000256" key="1">
    <source>
        <dbReference type="SAM" id="Phobius"/>
    </source>
</evidence>
<keyword evidence="1" id="KW-1133">Transmembrane helix</keyword>
<organism evidence="2 3">
    <name type="scientific">Lachnellula suecica</name>
    <dbReference type="NCBI Taxonomy" id="602035"/>
    <lineage>
        <taxon>Eukaryota</taxon>
        <taxon>Fungi</taxon>
        <taxon>Dikarya</taxon>
        <taxon>Ascomycota</taxon>
        <taxon>Pezizomycotina</taxon>
        <taxon>Leotiomycetes</taxon>
        <taxon>Helotiales</taxon>
        <taxon>Lachnaceae</taxon>
        <taxon>Lachnellula</taxon>
    </lineage>
</organism>
<name>A0A8T9BWJ4_9HELO</name>
<dbReference type="Proteomes" id="UP000469558">
    <property type="component" value="Unassembled WGS sequence"/>
</dbReference>
<dbReference type="AlphaFoldDB" id="A0A8T9BWJ4"/>
<feature type="transmembrane region" description="Helical" evidence="1">
    <location>
        <begin position="151"/>
        <end position="175"/>
    </location>
</feature>
<gene>
    <name evidence="2" type="ORF">LSUE1_G008886</name>
</gene>
<feature type="transmembrane region" description="Helical" evidence="1">
    <location>
        <begin position="100"/>
        <end position="119"/>
    </location>
</feature>
<keyword evidence="1" id="KW-0812">Transmembrane</keyword>
<evidence type="ECO:0000313" key="3">
    <source>
        <dbReference type="Proteomes" id="UP000469558"/>
    </source>
</evidence>
<evidence type="ECO:0000313" key="2">
    <source>
        <dbReference type="EMBL" id="TVY67492.1"/>
    </source>
</evidence>
<keyword evidence="3" id="KW-1185">Reference proteome</keyword>
<proteinExistence type="predicted"/>
<comment type="caution">
    <text evidence="2">The sequence shown here is derived from an EMBL/GenBank/DDBJ whole genome shotgun (WGS) entry which is preliminary data.</text>
</comment>
<accession>A0A8T9BWJ4</accession>
<reference evidence="2 3" key="1">
    <citation type="submission" date="2018-05" db="EMBL/GenBank/DDBJ databases">
        <title>Genome sequencing and assembly of the regulated plant pathogen Lachnellula willkommii and related sister species for the development of diagnostic species identification markers.</title>
        <authorList>
            <person name="Giroux E."/>
            <person name="Bilodeau G."/>
        </authorList>
    </citation>
    <scope>NUCLEOTIDE SEQUENCE [LARGE SCALE GENOMIC DNA]</scope>
    <source>
        <strain evidence="2 3">CBS 268.59</strain>
    </source>
</reference>
<sequence>MGSILYLTIEQSSQSSGYSYLSPSRTTGSESPDRTDDFLRINCTPPTLATCWEMLIVSFCSVITTSYTLHNELRVALESHEQILAFDPGHVTFIFDPSPVVMLGACLVLGCAISSFAYRRQDGDRFQAPIFVFAITAATVFGLAMDVNANIVMLALIPWALCGAMIFSTGVHWFLRRCFRERYSRTYCCEIGEKGVLVGN</sequence>
<protein>
    <submittedName>
        <fullName evidence="2">Uncharacterized protein</fullName>
    </submittedName>
</protein>
<feature type="transmembrane region" description="Helical" evidence="1">
    <location>
        <begin position="126"/>
        <end position="145"/>
    </location>
</feature>
<keyword evidence="1" id="KW-0472">Membrane</keyword>